<dbReference type="AlphaFoldDB" id="A0A4U0TWT0"/>
<dbReference type="CDD" id="cd11008">
    <property type="entry name" value="M35_deuterolysin_like"/>
    <property type="match status" value="1"/>
</dbReference>
<dbReference type="GO" id="GO:0006508">
    <property type="term" value="P:proteolysis"/>
    <property type="evidence" value="ECO:0007669"/>
    <property type="project" value="UniProtKB-KW"/>
</dbReference>
<keyword evidence="7 13" id="KW-0378">Hydrolase</keyword>
<evidence type="ECO:0000256" key="4">
    <source>
        <dbReference type="ARBA" id="ARBA00022685"/>
    </source>
</evidence>
<dbReference type="EMBL" id="NAJL01000028">
    <property type="protein sequence ID" value="TKA26482.1"/>
    <property type="molecule type" value="Genomic_DNA"/>
</dbReference>
<name>A0A4U0TWT0_9PEZI</name>
<dbReference type="InterPro" id="IPR024079">
    <property type="entry name" value="MetalloPept_cat_dom_sf"/>
</dbReference>
<proteinExistence type="inferred from homology"/>
<comment type="function">
    <text evidence="13">Secreted metalloproteinase that allows assimilation of proteinaceous substrates. Shows high activities on basic nuclear substrates such as histone and protamine.</text>
</comment>
<comment type="catalytic activity">
    <reaction evidence="1 13">
        <text>Preferential cleavage of bonds with hydrophobic residues in P1'. Also 3-Asn-|-Gln-4 and 8-Gly-|-Ser-9 bonds in insulin B chain.</text>
        <dbReference type="EC" id="3.4.24.39"/>
    </reaction>
</comment>
<evidence type="ECO:0000256" key="10">
    <source>
        <dbReference type="ARBA" id="ARBA00023145"/>
    </source>
</evidence>
<organism evidence="14 15">
    <name type="scientific">Salinomyces thailandicus</name>
    <dbReference type="NCBI Taxonomy" id="706561"/>
    <lineage>
        <taxon>Eukaryota</taxon>
        <taxon>Fungi</taxon>
        <taxon>Dikarya</taxon>
        <taxon>Ascomycota</taxon>
        <taxon>Pezizomycotina</taxon>
        <taxon>Dothideomycetes</taxon>
        <taxon>Dothideomycetidae</taxon>
        <taxon>Mycosphaerellales</taxon>
        <taxon>Teratosphaeriaceae</taxon>
        <taxon>Salinomyces</taxon>
    </lineage>
</organism>
<keyword evidence="8 12" id="KW-0862">Zinc</keyword>
<evidence type="ECO:0000256" key="7">
    <source>
        <dbReference type="ARBA" id="ARBA00022801"/>
    </source>
</evidence>
<dbReference type="PANTHER" id="PTHR37016:SF3">
    <property type="entry name" value="NEUTRAL PROTEASE 2-RELATED"/>
    <property type="match status" value="1"/>
</dbReference>
<evidence type="ECO:0000256" key="5">
    <source>
        <dbReference type="ARBA" id="ARBA00022723"/>
    </source>
</evidence>
<keyword evidence="10" id="KW-0865">Zymogen</keyword>
<dbReference type="GO" id="GO:0046872">
    <property type="term" value="F:metal ion binding"/>
    <property type="evidence" value="ECO:0007669"/>
    <property type="project" value="UniProtKB-KW"/>
</dbReference>
<keyword evidence="9 13" id="KW-0482">Metalloprotease</keyword>
<keyword evidence="4 13" id="KW-0165">Cleavage on pair of basic residues</keyword>
<evidence type="ECO:0000256" key="9">
    <source>
        <dbReference type="ARBA" id="ARBA00023049"/>
    </source>
</evidence>
<dbReference type="PANTHER" id="PTHR37016">
    <property type="match status" value="1"/>
</dbReference>
<gene>
    <name evidence="14" type="ORF">B0A50_05319</name>
</gene>
<feature type="binding site" evidence="12">
    <location>
        <position position="307"/>
    </location>
    <ligand>
        <name>Zn(2+)</name>
        <dbReference type="ChEBI" id="CHEBI:29105"/>
        <note>catalytic</note>
    </ligand>
</feature>
<keyword evidence="6" id="KW-0732">Signal</keyword>
<dbReference type="EC" id="3.4.24.39" evidence="13"/>
<comment type="cofactor">
    <cofactor evidence="12 13">
        <name>Zn(2+)</name>
        <dbReference type="ChEBI" id="CHEBI:29105"/>
    </cofactor>
    <text evidence="12 13">Binds 1 zinc ion per subunit.</text>
</comment>
<dbReference type="InterPro" id="IPR001384">
    <property type="entry name" value="Peptidase_M35"/>
</dbReference>
<comment type="similarity">
    <text evidence="2 13">Belongs to the peptidase M35 family.</text>
</comment>
<evidence type="ECO:0000256" key="8">
    <source>
        <dbReference type="ARBA" id="ARBA00022833"/>
    </source>
</evidence>
<dbReference type="SUPFAM" id="SSF55486">
    <property type="entry name" value="Metalloproteases ('zincins'), catalytic domain"/>
    <property type="match status" value="1"/>
</dbReference>
<evidence type="ECO:0000256" key="3">
    <source>
        <dbReference type="ARBA" id="ARBA00022670"/>
    </source>
</evidence>
<evidence type="ECO:0000256" key="12">
    <source>
        <dbReference type="PIRSR" id="PIRSR601384-2"/>
    </source>
</evidence>
<protein>
    <recommendedName>
        <fullName evidence="13">Neutral protease 2</fullName>
        <ecNumber evidence="13">3.4.24.39</ecNumber>
    </recommendedName>
    <alternativeName>
        <fullName evidence="13">Deuterolysin</fullName>
    </alternativeName>
</protein>
<dbReference type="GO" id="GO:0005576">
    <property type="term" value="C:extracellular region"/>
    <property type="evidence" value="ECO:0007669"/>
    <property type="project" value="UniProtKB-SubCell"/>
</dbReference>
<evidence type="ECO:0000256" key="11">
    <source>
        <dbReference type="PIRSR" id="PIRSR601384-1"/>
    </source>
</evidence>
<accession>A0A4U0TWT0</accession>
<dbReference type="PRINTS" id="PR00768">
    <property type="entry name" value="DEUTEROLYSIN"/>
</dbReference>
<dbReference type="GO" id="GO:0004222">
    <property type="term" value="F:metalloendopeptidase activity"/>
    <property type="evidence" value="ECO:0007669"/>
    <property type="project" value="InterPro"/>
</dbReference>
<evidence type="ECO:0000256" key="1">
    <source>
        <dbReference type="ARBA" id="ARBA00001187"/>
    </source>
</evidence>
<keyword evidence="5 12" id="KW-0479">Metal-binding</keyword>
<evidence type="ECO:0000313" key="14">
    <source>
        <dbReference type="EMBL" id="TKA26482.1"/>
    </source>
</evidence>
<feature type="binding site" evidence="12">
    <location>
        <position position="322"/>
    </location>
    <ligand>
        <name>Zn(2+)</name>
        <dbReference type="ChEBI" id="CHEBI:29105"/>
        <note>catalytic</note>
    </ligand>
</feature>
<feature type="binding site" evidence="12">
    <location>
        <position position="311"/>
    </location>
    <ligand>
        <name>Zn(2+)</name>
        <dbReference type="ChEBI" id="CHEBI:29105"/>
        <note>catalytic</note>
    </ligand>
</feature>
<sequence>MKFSIAQVAVLAAGVSSTAIDLNKRAAALDVSLTSVSDTLVKASITNTASESYNLLYKGSLLDAAPVNKLKVTTASAEAPFVGILMRIATTELTEDAFTPIMAGQTIEMDIEAAELYDFTASDSYSITAIGSIPYAELNSTELTGAALSFSSNTLTMDVDSAKAATVVKAVDKFTSKRTDIQSDCTGSKLSALKTALSNCQTLANAAATAATSGSASKFSEYFKTTSSSTRSTVAARLSAVATDCGKTASGATDSYCSDIYGACSSNVLAYTLPSTNEIAYCNLFFSYLPALSGTCHAQDQATTVLHEETHAPAVYNPGTEDNGYGYSAATSLSSSAAVLNADSYALYANAIYVGC</sequence>
<reference evidence="14 15" key="1">
    <citation type="submission" date="2017-03" db="EMBL/GenBank/DDBJ databases">
        <title>Genomes of endolithic fungi from Antarctica.</title>
        <authorList>
            <person name="Coleine C."/>
            <person name="Masonjones S."/>
            <person name="Stajich J.E."/>
        </authorList>
    </citation>
    <scope>NUCLEOTIDE SEQUENCE [LARGE SCALE GENOMIC DNA]</scope>
    <source>
        <strain evidence="14 15">CCFEE 6315</strain>
    </source>
</reference>
<keyword evidence="15" id="KW-1185">Reference proteome</keyword>
<keyword evidence="13" id="KW-0964">Secreted</keyword>
<dbReference type="Gene3D" id="2.60.40.2970">
    <property type="match status" value="1"/>
</dbReference>
<evidence type="ECO:0000256" key="2">
    <source>
        <dbReference type="ARBA" id="ARBA00010279"/>
    </source>
</evidence>
<comment type="caution">
    <text evidence="14">The sequence shown here is derived from an EMBL/GenBank/DDBJ whole genome shotgun (WGS) entry which is preliminary data.</text>
</comment>
<evidence type="ECO:0000256" key="13">
    <source>
        <dbReference type="RuleBase" id="RU361126"/>
    </source>
</evidence>
<evidence type="ECO:0000256" key="6">
    <source>
        <dbReference type="ARBA" id="ARBA00022729"/>
    </source>
</evidence>
<dbReference type="OrthoDB" id="412874at2759"/>
<dbReference type="Pfam" id="PF02102">
    <property type="entry name" value="Peptidase_M35"/>
    <property type="match status" value="1"/>
</dbReference>
<dbReference type="Proteomes" id="UP000308549">
    <property type="component" value="Unassembled WGS sequence"/>
</dbReference>
<dbReference type="Gene3D" id="3.40.390.10">
    <property type="entry name" value="Collagenase (Catalytic Domain)"/>
    <property type="match status" value="1"/>
</dbReference>
<evidence type="ECO:0000313" key="15">
    <source>
        <dbReference type="Proteomes" id="UP000308549"/>
    </source>
</evidence>
<keyword evidence="3 13" id="KW-0645">Protease</keyword>
<comment type="subcellular location">
    <subcellularLocation>
        <location evidence="13">Secreted</location>
    </subcellularLocation>
</comment>
<feature type="active site" evidence="11">
    <location>
        <position position="308"/>
    </location>
</feature>
<dbReference type="InterPro" id="IPR050414">
    <property type="entry name" value="Fungal_M35_metalloproteases"/>
</dbReference>